<dbReference type="GO" id="GO:0008270">
    <property type="term" value="F:zinc ion binding"/>
    <property type="evidence" value="ECO:0007669"/>
    <property type="project" value="UniProtKB-KW"/>
</dbReference>
<keyword evidence="3" id="KW-0677">Repeat</keyword>
<evidence type="ECO:0000256" key="5">
    <source>
        <dbReference type="ARBA" id="ARBA00022833"/>
    </source>
</evidence>
<feature type="compositionally biased region" description="Low complexity" evidence="7">
    <location>
        <begin position="326"/>
        <end position="339"/>
    </location>
</feature>
<feature type="compositionally biased region" description="Basic and acidic residues" evidence="7">
    <location>
        <begin position="340"/>
        <end position="360"/>
    </location>
</feature>
<dbReference type="GO" id="GO:0000978">
    <property type="term" value="F:RNA polymerase II cis-regulatory region sequence-specific DNA binding"/>
    <property type="evidence" value="ECO:0007669"/>
    <property type="project" value="TreeGrafter"/>
</dbReference>
<comment type="subcellular location">
    <subcellularLocation>
        <location evidence="1">Nucleus</location>
    </subcellularLocation>
</comment>
<keyword evidence="6" id="KW-0539">Nucleus</keyword>
<evidence type="ECO:0000256" key="7">
    <source>
        <dbReference type="SAM" id="MobiDB-lite"/>
    </source>
</evidence>
<reference evidence="9 10" key="1">
    <citation type="journal article" date="2019" name="Nat. Ecol. Evol.">
        <title>Megaphylogeny resolves global patterns of mushroom evolution.</title>
        <authorList>
            <person name="Varga T."/>
            <person name="Krizsan K."/>
            <person name="Foldi C."/>
            <person name="Dima B."/>
            <person name="Sanchez-Garcia M."/>
            <person name="Sanchez-Ramirez S."/>
            <person name="Szollosi G.J."/>
            <person name="Szarkandi J.G."/>
            <person name="Papp V."/>
            <person name="Albert L."/>
            <person name="Andreopoulos W."/>
            <person name="Angelini C."/>
            <person name="Antonin V."/>
            <person name="Barry K.W."/>
            <person name="Bougher N.L."/>
            <person name="Buchanan P."/>
            <person name="Buyck B."/>
            <person name="Bense V."/>
            <person name="Catcheside P."/>
            <person name="Chovatia M."/>
            <person name="Cooper J."/>
            <person name="Damon W."/>
            <person name="Desjardin D."/>
            <person name="Finy P."/>
            <person name="Geml J."/>
            <person name="Haridas S."/>
            <person name="Hughes K."/>
            <person name="Justo A."/>
            <person name="Karasinski D."/>
            <person name="Kautmanova I."/>
            <person name="Kiss B."/>
            <person name="Kocsube S."/>
            <person name="Kotiranta H."/>
            <person name="LaButti K.M."/>
            <person name="Lechner B.E."/>
            <person name="Liimatainen K."/>
            <person name="Lipzen A."/>
            <person name="Lukacs Z."/>
            <person name="Mihaltcheva S."/>
            <person name="Morgado L.N."/>
            <person name="Niskanen T."/>
            <person name="Noordeloos M.E."/>
            <person name="Ohm R.A."/>
            <person name="Ortiz-Santana B."/>
            <person name="Ovrebo C."/>
            <person name="Racz N."/>
            <person name="Riley R."/>
            <person name="Savchenko A."/>
            <person name="Shiryaev A."/>
            <person name="Soop K."/>
            <person name="Spirin V."/>
            <person name="Szebenyi C."/>
            <person name="Tomsovsky M."/>
            <person name="Tulloss R.E."/>
            <person name="Uehling J."/>
            <person name="Grigoriev I.V."/>
            <person name="Vagvolgyi C."/>
            <person name="Papp T."/>
            <person name="Martin F.M."/>
            <person name="Miettinen O."/>
            <person name="Hibbett D.S."/>
            <person name="Nagy L.G."/>
        </authorList>
    </citation>
    <scope>NUCLEOTIDE SEQUENCE [LARGE SCALE GENOMIC DNA]</scope>
    <source>
        <strain evidence="9 10">OMC1185</strain>
    </source>
</reference>
<proteinExistence type="predicted"/>
<feature type="compositionally biased region" description="Low complexity" evidence="7">
    <location>
        <begin position="1"/>
        <end position="30"/>
    </location>
</feature>
<evidence type="ECO:0000256" key="1">
    <source>
        <dbReference type="ARBA" id="ARBA00004123"/>
    </source>
</evidence>
<keyword evidence="5" id="KW-0862">Zinc</keyword>
<feature type="compositionally biased region" description="Polar residues" evidence="7">
    <location>
        <begin position="262"/>
        <end position="272"/>
    </location>
</feature>
<dbReference type="GO" id="GO:0005634">
    <property type="term" value="C:nucleus"/>
    <property type="evidence" value="ECO:0007669"/>
    <property type="project" value="UniProtKB-SubCell"/>
</dbReference>
<feature type="region of interest" description="Disordered" evidence="7">
    <location>
        <begin position="1"/>
        <end position="47"/>
    </location>
</feature>
<dbReference type="PANTHER" id="PTHR24388:SF54">
    <property type="entry name" value="PROTEIN ESCARGOT"/>
    <property type="match status" value="1"/>
</dbReference>
<dbReference type="OrthoDB" id="6105938at2759"/>
<dbReference type="STRING" id="5364.A0A5C3MX19"/>
<keyword evidence="2" id="KW-0479">Metal-binding</keyword>
<feature type="domain" description="C2H2-type" evidence="8">
    <location>
        <begin position="127"/>
        <end position="148"/>
    </location>
</feature>
<keyword evidence="4" id="KW-0863">Zinc-finger</keyword>
<organism evidence="9 10">
    <name type="scientific">Heliocybe sulcata</name>
    <dbReference type="NCBI Taxonomy" id="5364"/>
    <lineage>
        <taxon>Eukaryota</taxon>
        <taxon>Fungi</taxon>
        <taxon>Dikarya</taxon>
        <taxon>Basidiomycota</taxon>
        <taxon>Agaricomycotina</taxon>
        <taxon>Agaricomycetes</taxon>
        <taxon>Gloeophyllales</taxon>
        <taxon>Gloeophyllaceae</taxon>
        <taxon>Heliocybe</taxon>
    </lineage>
</organism>
<evidence type="ECO:0000256" key="3">
    <source>
        <dbReference type="ARBA" id="ARBA00022737"/>
    </source>
</evidence>
<evidence type="ECO:0000259" key="8">
    <source>
        <dbReference type="PROSITE" id="PS00028"/>
    </source>
</evidence>
<keyword evidence="10" id="KW-1185">Reference proteome</keyword>
<dbReference type="AlphaFoldDB" id="A0A5C3MX19"/>
<gene>
    <name evidence="9" type="ORF">OE88DRAFT_317643</name>
</gene>
<evidence type="ECO:0000313" key="9">
    <source>
        <dbReference type="EMBL" id="TFK50079.1"/>
    </source>
</evidence>
<dbReference type="PROSITE" id="PS00028">
    <property type="entry name" value="ZINC_FINGER_C2H2_1"/>
    <property type="match status" value="1"/>
</dbReference>
<dbReference type="GO" id="GO:0000981">
    <property type="term" value="F:DNA-binding transcription factor activity, RNA polymerase II-specific"/>
    <property type="evidence" value="ECO:0007669"/>
    <property type="project" value="TreeGrafter"/>
</dbReference>
<dbReference type="PANTHER" id="PTHR24388">
    <property type="entry name" value="ZINC FINGER PROTEIN"/>
    <property type="match status" value="1"/>
</dbReference>
<dbReference type="InterPro" id="IPR013087">
    <property type="entry name" value="Znf_C2H2_type"/>
</dbReference>
<dbReference type="InterPro" id="IPR050527">
    <property type="entry name" value="Snail/Krueppel_Znf"/>
</dbReference>
<evidence type="ECO:0000256" key="4">
    <source>
        <dbReference type="ARBA" id="ARBA00022771"/>
    </source>
</evidence>
<accession>A0A5C3MX19</accession>
<dbReference type="SMART" id="SM00355">
    <property type="entry name" value="ZnF_C2H2"/>
    <property type="match status" value="3"/>
</dbReference>
<dbReference type="Proteomes" id="UP000305948">
    <property type="component" value="Unassembled WGS sequence"/>
</dbReference>
<name>A0A5C3MX19_9AGAM</name>
<dbReference type="EMBL" id="ML213514">
    <property type="protein sequence ID" value="TFK50079.1"/>
    <property type="molecule type" value="Genomic_DNA"/>
</dbReference>
<evidence type="ECO:0000313" key="10">
    <source>
        <dbReference type="Proteomes" id="UP000305948"/>
    </source>
</evidence>
<sequence length="371" mass="40530">MHSPGAGAASPAASQPDRSIIASPSTSSASYAEWNGPNGSGEADTSCPGPACKSRKFPSEAALLQHLKTSPAHIQCCGRGFRLETHYMQHRDTNPDHQPRCVLCDQDFRSFRELDAHFQSSSNHPNCDRCSKGFEHEKILRVHMICSHPTVICSQCPTVGPIYPEDLPDHYMQVDKHPKCEVCHLGFEDEILYEQLSQHGTSTDEGVIVSETVIPSCSDTIKEHVWQAPTSQDLFLSYLAFKEETKKAEPTPDTIALDGSPWTENPANTAQQDAPITQTVPEATIELPIPGFEGKIFKLADVLNALKALQPYDNGSSTAEDSPRPASAVVDSDARASAGAEDRCEDPGPTPKHADYRMEEVVADPHYNPWG</sequence>
<evidence type="ECO:0000256" key="6">
    <source>
        <dbReference type="ARBA" id="ARBA00023242"/>
    </source>
</evidence>
<protein>
    <recommendedName>
        <fullName evidence="8">C2H2-type domain-containing protein</fullName>
    </recommendedName>
</protein>
<evidence type="ECO:0000256" key="2">
    <source>
        <dbReference type="ARBA" id="ARBA00022723"/>
    </source>
</evidence>
<feature type="region of interest" description="Disordered" evidence="7">
    <location>
        <begin position="249"/>
        <end position="272"/>
    </location>
</feature>
<feature type="region of interest" description="Disordered" evidence="7">
    <location>
        <begin position="313"/>
        <end position="371"/>
    </location>
</feature>